<dbReference type="InterPro" id="IPR013108">
    <property type="entry name" value="Amidohydro_3"/>
</dbReference>
<feature type="chain" id="PRO_5021711765" evidence="1">
    <location>
        <begin position="22"/>
        <end position="564"/>
    </location>
</feature>
<dbReference type="Proteomes" id="UP000318126">
    <property type="component" value="Unassembled WGS sequence"/>
</dbReference>
<dbReference type="Pfam" id="PF07969">
    <property type="entry name" value="Amidohydro_3"/>
    <property type="match status" value="1"/>
</dbReference>
<dbReference type="Gene3D" id="3.20.20.140">
    <property type="entry name" value="Metal-dependent hydrolases"/>
    <property type="match status" value="1"/>
</dbReference>
<dbReference type="InterPro" id="IPR011059">
    <property type="entry name" value="Metal-dep_hydrolase_composite"/>
</dbReference>
<sequence>MNRVYPMAIVASLIMSSNVLAVQYADMLLTNANIYGHDSADTIAINDGNIMFVGKATKADAYRSQDTDVIDLEQAYIMPGFIDNHNHVFEAASEAGGNCTLNLDASLKEQIPYLIKCSKNANPNNWLMGYGFSLDAILSENNRNTPLEVIDRIFPEQPVVLMEQTSHSMWVNSAALKLAGITKDSPEPQGGKILKDEKTGELNGIVFDNAGDIIMEMAWNSLENQFQQSYDGLMIGLEEAAAHGITTIGDGRLYWKRGWYDVWQQAEKDDALTARVSLRPWIYPADTMKSQFPFLKSVQSSDTSRLLLVDQVKMYSDGIIINGTAKILSPYLETYIPDEPHGINYIPPSQMTTWLGALNKIGYSAHIHAIGDGAVRESLNAIGHARKQGAKKPYTLTHVELVDTKDIPRFAKLDVTADFQVGSDYVAAHDHQWAKAFLGAKRTHSLMNPRAIFDTGANVTLSSDWNVHDINPLVGIENILKMGNTGLPDVHSAINAYTINAAKSLGISDFTGSITLRKSADFAILSQDITRLPINDIANTEILMTILQGDIVFETEESEFESDD</sequence>
<evidence type="ECO:0000313" key="3">
    <source>
        <dbReference type="EMBL" id="TRY12525.1"/>
    </source>
</evidence>
<name>A0A553JJB5_SHEHA</name>
<dbReference type="EMBL" id="VKGK01000032">
    <property type="protein sequence ID" value="TRY12525.1"/>
    <property type="molecule type" value="Genomic_DNA"/>
</dbReference>
<reference evidence="4" key="1">
    <citation type="submission" date="2019-07" db="EMBL/GenBank/DDBJ databases">
        <title>Shewanella sp. YLB-08 draft genomic sequence.</title>
        <authorList>
            <person name="Yu L."/>
        </authorList>
    </citation>
    <scope>NUCLEOTIDE SEQUENCE [LARGE SCALE GENOMIC DNA]</scope>
    <source>
        <strain evidence="4">JCM 20706</strain>
    </source>
</reference>
<feature type="domain" description="Amidohydrolase 3" evidence="2">
    <location>
        <begin position="68"/>
        <end position="553"/>
    </location>
</feature>
<dbReference type="SUPFAM" id="SSF51338">
    <property type="entry name" value="Composite domain of metallo-dependent hydrolases"/>
    <property type="match status" value="1"/>
</dbReference>
<evidence type="ECO:0000313" key="4">
    <source>
        <dbReference type="Proteomes" id="UP000318126"/>
    </source>
</evidence>
<comment type="caution">
    <text evidence="3">The sequence shown here is derived from an EMBL/GenBank/DDBJ whole genome shotgun (WGS) entry which is preliminary data.</text>
</comment>
<organism evidence="3 4">
    <name type="scientific">Shewanella hanedai</name>
    <name type="common">Alteromonas hanedai</name>
    <dbReference type="NCBI Taxonomy" id="25"/>
    <lineage>
        <taxon>Bacteria</taxon>
        <taxon>Pseudomonadati</taxon>
        <taxon>Pseudomonadota</taxon>
        <taxon>Gammaproteobacteria</taxon>
        <taxon>Alteromonadales</taxon>
        <taxon>Shewanellaceae</taxon>
        <taxon>Shewanella</taxon>
    </lineage>
</organism>
<keyword evidence="3" id="KW-0378">Hydrolase</keyword>
<keyword evidence="1" id="KW-0732">Signal</keyword>
<dbReference type="PANTHER" id="PTHR22642">
    <property type="entry name" value="IMIDAZOLONEPROPIONASE"/>
    <property type="match status" value="1"/>
</dbReference>
<dbReference type="InterPro" id="IPR033932">
    <property type="entry name" value="YtcJ-like"/>
</dbReference>
<dbReference type="CDD" id="cd01300">
    <property type="entry name" value="YtcJ_like"/>
    <property type="match status" value="1"/>
</dbReference>
<dbReference type="PANTHER" id="PTHR22642:SF2">
    <property type="entry name" value="PROTEIN LONG AFTER FAR-RED 3"/>
    <property type="match status" value="1"/>
</dbReference>
<evidence type="ECO:0000259" key="2">
    <source>
        <dbReference type="Pfam" id="PF07969"/>
    </source>
</evidence>
<dbReference type="Gene3D" id="3.10.310.70">
    <property type="match status" value="1"/>
</dbReference>
<dbReference type="AlphaFoldDB" id="A0A553JJB5"/>
<accession>A0A553JJB5</accession>
<evidence type="ECO:0000256" key="1">
    <source>
        <dbReference type="SAM" id="SignalP"/>
    </source>
</evidence>
<proteinExistence type="predicted"/>
<feature type="signal peptide" evidence="1">
    <location>
        <begin position="1"/>
        <end position="21"/>
    </location>
</feature>
<dbReference type="RefSeq" id="WP_144042034.1">
    <property type="nucleotide sequence ID" value="NZ_BMPL01000031.1"/>
</dbReference>
<protein>
    <submittedName>
        <fullName evidence="3">Amidohydrolase</fullName>
    </submittedName>
</protein>
<dbReference type="GO" id="GO:0016810">
    <property type="term" value="F:hydrolase activity, acting on carbon-nitrogen (but not peptide) bonds"/>
    <property type="evidence" value="ECO:0007669"/>
    <property type="project" value="InterPro"/>
</dbReference>
<keyword evidence="4" id="KW-1185">Reference proteome</keyword>
<dbReference type="SUPFAM" id="SSF51556">
    <property type="entry name" value="Metallo-dependent hydrolases"/>
    <property type="match status" value="1"/>
</dbReference>
<gene>
    <name evidence="3" type="ORF">FN961_20540</name>
</gene>
<dbReference type="InterPro" id="IPR032466">
    <property type="entry name" value="Metal_Hydrolase"/>
</dbReference>
<dbReference type="OrthoDB" id="9031471at2"/>
<dbReference type="Gene3D" id="2.30.40.10">
    <property type="entry name" value="Urease, subunit C, domain 1"/>
    <property type="match status" value="1"/>
</dbReference>